<feature type="region of interest" description="Disordered" evidence="1">
    <location>
        <begin position="45"/>
        <end position="70"/>
    </location>
</feature>
<protein>
    <submittedName>
        <fullName evidence="2">Uncharacterized protein</fullName>
    </submittedName>
</protein>
<sequence length="112" mass="12179">MHCLPTTATSGCKLQQQWRKPSQQKAPVVAETTLGEPAMHDARALARRHTDPQQHRATSTRTTPHAVTPKSRSRLVASLLAQLLQAPAPVFFSLSLSLSLSLDAILCGLKVF</sequence>
<feature type="compositionally biased region" description="Polar residues" evidence="1">
    <location>
        <begin position="1"/>
        <end position="25"/>
    </location>
</feature>
<evidence type="ECO:0000313" key="2">
    <source>
        <dbReference type="EMBL" id="SPC73500.1"/>
    </source>
</evidence>
<name>A0A2N9EFQ2_FAGSY</name>
<accession>A0A2N9EFQ2</accession>
<dbReference type="EMBL" id="OIVN01000059">
    <property type="protein sequence ID" value="SPC73500.1"/>
    <property type="molecule type" value="Genomic_DNA"/>
</dbReference>
<organism evidence="2">
    <name type="scientific">Fagus sylvatica</name>
    <name type="common">Beechnut</name>
    <dbReference type="NCBI Taxonomy" id="28930"/>
    <lineage>
        <taxon>Eukaryota</taxon>
        <taxon>Viridiplantae</taxon>
        <taxon>Streptophyta</taxon>
        <taxon>Embryophyta</taxon>
        <taxon>Tracheophyta</taxon>
        <taxon>Spermatophyta</taxon>
        <taxon>Magnoliopsida</taxon>
        <taxon>eudicotyledons</taxon>
        <taxon>Gunneridae</taxon>
        <taxon>Pentapetalae</taxon>
        <taxon>rosids</taxon>
        <taxon>fabids</taxon>
        <taxon>Fagales</taxon>
        <taxon>Fagaceae</taxon>
        <taxon>Fagus</taxon>
    </lineage>
</organism>
<feature type="region of interest" description="Disordered" evidence="1">
    <location>
        <begin position="1"/>
        <end position="27"/>
    </location>
</feature>
<feature type="compositionally biased region" description="Basic and acidic residues" evidence="1">
    <location>
        <begin position="45"/>
        <end position="54"/>
    </location>
</feature>
<reference evidence="2" key="1">
    <citation type="submission" date="2018-02" db="EMBL/GenBank/DDBJ databases">
        <authorList>
            <person name="Cohen D.B."/>
            <person name="Kent A.D."/>
        </authorList>
    </citation>
    <scope>NUCLEOTIDE SEQUENCE</scope>
</reference>
<proteinExistence type="predicted"/>
<evidence type="ECO:0000256" key="1">
    <source>
        <dbReference type="SAM" id="MobiDB-lite"/>
    </source>
</evidence>
<feature type="compositionally biased region" description="Polar residues" evidence="1">
    <location>
        <begin position="55"/>
        <end position="65"/>
    </location>
</feature>
<dbReference type="AlphaFoldDB" id="A0A2N9EFQ2"/>
<gene>
    <name evidence="2" type="ORF">FSB_LOCUS1382</name>
</gene>